<accession>A0A0F9U9D8</accession>
<gene>
    <name evidence="1" type="ORF">LCGC14_0557940</name>
</gene>
<sequence length="80" mass="9026">MTSLLTPDVTIESLSFMPKSIRERLIDGEVTEEQLIDMLEARGASLVDANRLNDDDFVLLLTGCSRPALRWTGPSWPKRH</sequence>
<evidence type="ECO:0000313" key="1">
    <source>
        <dbReference type="EMBL" id="KKN57861.1"/>
    </source>
</evidence>
<organism evidence="1">
    <name type="scientific">marine sediment metagenome</name>
    <dbReference type="NCBI Taxonomy" id="412755"/>
    <lineage>
        <taxon>unclassified sequences</taxon>
        <taxon>metagenomes</taxon>
        <taxon>ecological metagenomes</taxon>
    </lineage>
</organism>
<reference evidence="1" key="1">
    <citation type="journal article" date="2015" name="Nature">
        <title>Complex archaea that bridge the gap between prokaryotes and eukaryotes.</title>
        <authorList>
            <person name="Spang A."/>
            <person name="Saw J.H."/>
            <person name="Jorgensen S.L."/>
            <person name="Zaremba-Niedzwiedzka K."/>
            <person name="Martijn J."/>
            <person name="Lind A.E."/>
            <person name="van Eijk R."/>
            <person name="Schleper C."/>
            <person name="Guy L."/>
            <person name="Ettema T.J."/>
        </authorList>
    </citation>
    <scope>NUCLEOTIDE SEQUENCE</scope>
</reference>
<comment type="caution">
    <text evidence="1">The sequence shown here is derived from an EMBL/GenBank/DDBJ whole genome shotgun (WGS) entry which is preliminary data.</text>
</comment>
<protein>
    <submittedName>
        <fullName evidence="1">Uncharacterized protein</fullName>
    </submittedName>
</protein>
<dbReference type="EMBL" id="LAZR01000785">
    <property type="protein sequence ID" value="KKN57861.1"/>
    <property type="molecule type" value="Genomic_DNA"/>
</dbReference>
<dbReference type="AlphaFoldDB" id="A0A0F9U9D8"/>
<proteinExistence type="predicted"/>
<name>A0A0F9U9D8_9ZZZZ</name>